<evidence type="ECO:0000313" key="3">
    <source>
        <dbReference type="Proteomes" id="UP000330807"/>
    </source>
</evidence>
<protein>
    <submittedName>
        <fullName evidence="2">Uncharacterized protein</fullName>
    </submittedName>
</protein>
<keyword evidence="1" id="KW-0175">Coiled coil</keyword>
<feature type="coiled-coil region" evidence="1">
    <location>
        <begin position="8"/>
        <end position="56"/>
    </location>
</feature>
<gene>
    <name evidence="2" type="ORF">LMKDKBCB_02337</name>
</gene>
<dbReference type="AlphaFoldDB" id="A0A5K1JFF6"/>
<name>A0A5K1JFF6_9ACTN</name>
<dbReference type="RefSeq" id="WP_156064301.1">
    <property type="nucleotide sequence ID" value="NZ_CABWIH010000098.1"/>
</dbReference>
<organism evidence="2 3">
    <name type="scientific">Collinsella aerofaciens</name>
    <dbReference type="NCBI Taxonomy" id="74426"/>
    <lineage>
        <taxon>Bacteria</taxon>
        <taxon>Bacillati</taxon>
        <taxon>Actinomycetota</taxon>
        <taxon>Coriobacteriia</taxon>
        <taxon>Coriobacteriales</taxon>
        <taxon>Coriobacteriaceae</taxon>
        <taxon>Collinsella</taxon>
    </lineage>
</organism>
<evidence type="ECO:0000313" key="2">
    <source>
        <dbReference type="EMBL" id="VWM03921.1"/>
    </source>
</evidence>
<dbReference type="EMBL" id="CABWIH010000098">
    <property type="protein sequence ID" value="VWM03921.1"/>
    <property type="molecule type" value="Genomic_DNA"/>
</dbReference>
<reference evidence="2 3" key="1">
    <citation type="submission" date="2019-10" db="EMBL/GenBank/DDBJ databases">
        <authorList>
            <person name="Wolf R A."/>
        </authorList>
    </citation>
    <scope>NUCLEOTIDE SEQUENCE [LARGE SCALE GENOMIC DNA]</scope>
    <source>
        <strain evidence="2">Collinsella_aerofaciens_AK_138A</strain>
    </source>
</reference>
<dbReference type="SUPFAM" id="SSF57997">
    <property type="entry name" value="Tropomyosin"/>
    <property type="match status" value="1"/>
</dbReference>
<evidence type="ECO:0000256" key="1">
    <source>
        <dbReference type="SAM" id="Coils"/>
    </source>
</evidence>
<proteinExistence type="predicted"/>
<sequence length="129" mass="14887">MNGYQPLALSFAEELSDLKRRYEKLERKHADLERHCRGLESKLSKTRDRMKLYRERCRAWESALGNANELYRTFLHGTDSMSIAKAFGVSVCMANIRKDVAPTYPSADCVELRTKILKRTSSPEVDKTE</sequence>
<dbReference type="Proteomes" id="UP000330807">
    <property type="component" value="Unassembled WGS sequence"/>
</dbReference>
<accession>A0A5K1JFF6</accession>